<dbReference type="EC" id="2.5.1.17" evidence="3"/>
<evidence type="ECO:0000256" key="9">
    <source>
        <dbReference type="ARBA" id="ARBA00048692"/>
    </source>
</evidence>
<evidence type="ECO:0000256" key="4">
    <source>
        <dbReference type="ARBA" id="ARBA00024929"/>
    </source>
</evidence>
<dbReference type="NCBIfam" id="NF004637">
    <property type="entry name" value="PRK05986.1"/>
    <property type="match status" value="1"/>
</dbReference>
<name>A0A7C4ASR8_9BACT</name>
<evidence type="ECO:0000256" key="2">
    <source>
        <dbReference type="ARBA" id="ARBA00007487"/>
    </source>
</evidence>
<evidence type="ECO:0000256" key="3">
    <source>
        <dbReference type="ARBA" id="ARBA00012454"/>
    </source>
</evidence>
<organism evidence="10">
    <name type="scientific">Desulfomonile tiedjei</name>
    <dbReference type="NCBI Taxonomy" id="2358"/>
    <lineage>
        <taxon>Bacteria</taxon>
        <taxon>Pseudomonadati</taxon>
        <taxon>Thermodesulfobacteriota</taxon>
        <taxon>Desulfomonilia</taxon>
        <taxon>Desulfomonilales</taxon>
        <taxon>Desulfomonilaceae</taxon>
        <taxon>Desulfomonile</taxon>
    </lineage>
</organism>
<comment type="function">
    <text evidence="4">Required for both de novo synthesis of the corrin ring for the assimilation of exogenous corrinoids. Participates in the adenosylation of a variety of incomplete and complete corrinoids.</text>
</comment>
<dbReference type="PANTHER" id="PTHR46638">
    <property type="entry name" value="CORRINOID ADENOSYLTRANSFERASE"/>
    <property type="match status" value="1"/>
</dbReference>
<dbReference type="AlphaFoldDB" id="A0A7C4ASR8"/>
<comment type="catalytic activity">
    <reaction evidence="9">
        <text>2 cob(II)alamin + reduced [electron-transfer flavoprotein] + 2 ATP = 2 adenosylcob(III)alamin + 2 triphosphate + oxidized [electron-transfer flavoprotein] + 3 H(+)</text>
        <dbReference type="Rhea" id="RHEA:28671"/>
        <dbReference type="Rhea" id="RHEA-COMP:10685"/>
        <dbReference type="Rhea" id="RHEA-COMP:10686"/>
        <dbReference type="ChEBI" id="CHEBI:15378"/>
        <dbReference type="ChEBI" id="CHEBI:16304"/>
        <dbReference type="ChEBI" id="CHEBI:18036"/>
        <dbReference type="ChEBI" id="CHEBI:18408"/>
        <dbReference type="ChEBI" id="CHEBI:30616"/>
        <dbReference type="ChEBI" id="CHEBI:57692"/>
        <dbReference type="ChEBI" id="CHEBI:58307"/>
        <dbReference type="EC" id="2.5.1.17"/>
    </reaction>
</comment>
<evidence type="ECO:0000256" key="5">
    <source>
        <dbReference type="ARBA" id="ARBA00031529"/>
    </source>
</evidence>
<dbReference type="PANTHER" id="PTHR46638:SF1">
    <property type="entry name" value="CORRINOID ADENOSYLTRANSFERASE"/>
    <property type="match status" value="1"/>
</dbReference>
<evidence type="ECO:0000256" key="8">
    <source>
        <dbReference type="ARBA" id="ARBA00048555"/>
    </source>
</evidence>
<dbReference type="NCBIfam" id="TIGR00708">
    <property type="entry name" value="cobA"/>
    <property type="match status" value="1"/>
</dbReference>
<dbReference type="GO" id="GO:0008817">
    <property type="term" value="F:corrinoid adenosyltransferase activity"/>
    <property type="evidence" value="ECO:0007669"/>
    <property type="project" value="UniProtKB-EC"/>
</dbReference>
<dbReference type="SUPFAM" id="SSF52540">
    <property type="entry name" value="P-loop containing nucleoside triphosphate hydrolases"/>
    <property type="match status" value="1"/>
</dbReference>
<protein>
    <recommendedName>
        <fullName evidence="3">corrinoid adenosyltransferase</fullName>
        <ecNumber evidence="3">2.5.1.17</ecNumber>
    </recommendedName>
    <alternativeName>
        <fullName evidence="5">Cob(II)alamin adenosyltransferase</fullName>
    </alternativeName>
    <alternativeName>
        <fullName evidence="7">Cob(II)yrinic acid a,c-diamide adenosyltransferase</fullName>
    </alternativeName>
    <alternativeName>
        <fullName evidence="6">Cobinamide/cobalamin adenosyltransferase</fullName>
    </alternativeName>
</protein>
<sequence length="173" mass="19317">MVKSLLIVNTGDGKGKTTAALGQVFRALGHGFKVCVLQFLKGTWKYGELEAAKRFADLLEIHALGRGFTWRSENIEEDIRVAREAWDYAVQVIQSGAFNMVVLDELTYLISYGMVPEDEILECLKNRPSGLHVVVTGRNASQALIDLADIVTEMRETKHCFQQGIKGQRGIEF</sequence>
<dbReference type="Gene3D" id="3.40.50.300">
    <property type="entry name" value="P-loop containing nucleotide triphosphate hydrolases"/>
    <property type="match status" value="1"/>
</dbReference>
<evidence type="ECO:0000256" key="7">
    <source>
        <dbReference type="ARBA" id="ARBA00033354"/>
    </source>
</evidence>
<gene>
    <name evidence="10" type="primary">cobO</name>
    <name evidence="10" type="ORF">ENV54_10820</name>
</gene>
<accession>A0A7C4ASR8</accession>
<comment type="caution">
    <text evidence="10">The sequence shown here is derived from an EMBL/GenBank/DDBJ whole genome shotgun (WGS) entry which is preliminary data.</text>
</comment>
<dbReference type="PIRSF" id="PIRSF015617">
    <property type="entry name" value="Adensltrnsf_CobA"/>
    <property type="match status" value="1"/>
</dbReference>
<comment type="similarity">
    <text evidence="2">Belongs to the Cob(I)alamin adenosyltransferase family.</text>
</comment>
<proteinExistence type="inferred from homology"/>
<dbReference type="InterPro" id="IPR027417">
    <property type="entry name" value="P-loop_NTPase"/>
</dbReference>
<dbReference type="InterPro" id="IPR003724">
    <property type="entry name" value="CblAdoTrfase_CobA"/>
</dbReference>
<dbReference type="GO" id="GO:0009236">
    <property type="term" value="P:cobalamin biosynthetic process"/>
    <property type="evidence" value="ECO:0007669"/>
    <property type="project" value="UniProtKB-UniPathway"/>
</dbReference>
<dbReference type="UniPathway" id="UPA00148">
    <property type="reaction ID" value="UER00233"/>
</dbReference>
<evidence type="ECO:0000313" key="10">
    <source>
        <dbReference type="EMBL" id="HGH61778.1"/>
    </source>
</evidence>
<comment type="pathway">
    <text evidence="1">Cofactor biosynthesis; adenosylcobalamin biosynthesis; adenosylcobalamin from cob(II)yrinate a,c-diamide: step 2/7.</text>
</comment>
<dbReference type="EMBL" id="DTGT01000349">
    <property type="protein sequence ID" value="HGH61778.1"/>
    <property type="molecule type" value="Genomic_DNA"/>
</dbReference>
<keyword evidence="10" id="KW-0808">Transferase</keyword>
<reference evidence="10" key="1">
    <citation type="journal article" date="2020" name="mSystems">
        <title>Genome- and Community-Level Interaction Insights into Carbon Utilization and Element Cycling Functions of Hydrothermarchaeota in Hydrothermal Sediment.</title>
        <authorList>
            <person name="Zhou Z."/>
            <person name="Liu Y."/>
            <person name="Xu W."/>
            <person name="Pan J."/>
            <person name="Luo Z.H."/>
            <person name="Li M."/>
        </authorList>
    </citation>
    <scope>NUCLEOTIDE SEQUENCE [LARGE SCALE GENOMIC DNA]</scope>
    <source>
        <strain evidence="10">SpSt-769</strain>
    </source>
</reference>
<dbReference type="Pfam" id="PF02572">
    <property type="entry name" value="CobA_CobO_BtuR"/>
    <property type="match status" value="1"/>
</dbReference>
<comment type="catalytic activity">
    <reaction evidence="8">
        <text>2 cob(II)yrinate a,c diamide + reduced [electron-transfer flavoprotein] + 2 ATP = 2 adenosylcob(III)yrinate a,c-diamide + 2 triphosphate + oxidized [electron-transfer flavoprotein] + 3 H(+)</text>
        <dbReference type="Rhea" id="RHEA:11528"/>
        <dbReference type="Rhea" id="RHEA-COMP:10685"/>
        <dbReference type="Rhea" id="RHEA-COMP:10686"/>
        <dbReference type="ChEBI" id="CHEBI:15378"/>
        <dbReference type="ChEBI" id="CHEBI:18036"/>
        <dbReference type="ChEBI" id="CHEBI:30616"/>
        <dbReference type="ChEBI" id="CHEBI:57692"/>
        <dbReference type="ChEBI" id="CHEBI:58307"/>
        <dbReference type="ChEBI" id="CHEBI:58503"/>
        <dbReference type="ChEBI" id="CHEBI:58537"/>
        <dbReference type="EC" id="2.5.1.17"/>
    </reaction>
</comment>
<dbReference type="GO" id="GO:0005524">
    <property type="term" value="F:ATP binding"/>
    <property type="evidence" value="ECO:0007669"/>
    <property type="project" value="InterPro"/>
</dbReference>
<evidence type="ECO:0000256" key="6">
    <source>
        <dbReference type="ARBA" id="ARBA00033334"/>
    </source>
</evidence>
<evidence type="ECO:0000256" key="1">
    <source>
        <dbReference type="ARBA" id="ARBA00005121"/>
    </source>
</evidence>
<dbReference type="CDD" id="cd00561">
    <property type="entry name" value="CobA_ACA"/>
    <property type="match status" value="1"/>
</dbReference>